<feature type="transmembrane region" description="Helical" evidence="7">
    <location>
        <begin position="183"/>
        <end position="201"/>
    </location>
</feature>
<dbReference type="PANTHER" id="PTHR32322:SF18">
    <property type="entry name" value="S-ADENOSYLMETHIONINE_S-ADENOSYLHOMOCYSTEINE TRANSPORTER"/>
    <property type="match status" value="1"/>
</dbReference>
<evidence type="ECO:0000256" key="7">
    <source>
        <dbReference type="SAM" id="Phobius"/>
    </source>
</evidence>
<feature type="transmembrane region" description="Helical" evidence="7">
    <location>
        <begin position="221"/>
        <end position="242"/>
    </location>
</feature>
<feature type="transmembrane region" description="Helical" evidence="7">
    <location>
        <begin position="151"/>
        <end position="171"/>
    </location>
</feature>
<feature type="transmembrane region" description="Helical" evidence="7">
    <location>
        <begin position="254"/>
        <end position="271"/>
    </location>
</feature>
<dbReference type="InterPro" id="IPR050638">
    <property type="entry name" value="AA-Vitamin_Transporters"/>
</dbReference>
<dbReference type="SUPFAM" id="SSF103481">
    <property type="entry name" value="Multidrug resistance efflux transporter EmrE"/>
    <property type="match status" value="2"/>
</dbReference>
<feature type="domain" description="EamA" evidence="8">
    <location>
        <begin position="6"/>
        <end position="139"/>
    </location>
</feature>
<dbReference type="Proteomes" id="UP000183255">
    <property type="component" value="Unassembled WGS sequence"/>
</dbReference>
<keyword evidence="3" id="KW-1003">Cell membrane</keyword>
<feature type="transmembrane region" description="Helical" evidence="7">
    <location>
        <begin position="277"/>
        <end position="297"/>
    </location>
</feature>
<keyword evidence="5 7" id="KW-1133">Transmembrane helix</keyword>
<feature type="transmembrane region" description="Helical" evidence="7">
    <location>
        <begin position="7"/>
        <end position="25"/>
    </location>
</feature>
<feature type="transmembrane region" description="Helical" evidence="7">
    <location>
        <begin position="70"/>
        <end position="90"/>
    </location>
</feature>
<keyword evidence="4 7" id="KW-0812">Transmembrane</keyword>
<evidence type="ECO:0000256" key="1">
    <source>
        <dbReference type="ARBA" id="ARBA00004651"/>
    </source>
</evidence>
<feature type="domain" description="EamA" evidence="8">
    <location>
        <begin position="152"/>
        <end position="294"/>
    </location>
</feature>
<comment type="similarity">
    <text evidence="2">Belongs to the EamA transporter family.</text>
</comment>
<organism evidence="9 10">
    <name type="scientific">Proteiniclasticum ruminis</name>
    <dbReference type="NCBI Taxonomy" id="398199"/>
    <lineage>
        <taxon>Bacteria</taxon>
        <taxon>Bacillati</taxon>
        <taxon>Bacillota</taxon>
        <taxon>Clostridia</taxon>
        <taxon>Eubacteriales</taxon>
        <taxon>Clostridiaceae</taxon>
        <taxon>Proteiniclasticum</taxon>
    </lineage>
</organism>
<gene>
    <name evidence="9" type="ORF">SAMN05421804_103182</name>
</gene>
<evidence type="ECO:0000313" key="9">
    <source>
        <dbReference type="EMBL" id="SDI59044.1"/>
    </source>
</evidence>
<evidence type="ECO:0000256" key="4">
    <source>
        <dbReference type="ARBA" id="ARBA00022692"/>
    </source>
</evidence>
<comment type="subcellular location">
    <subcellularLocation>
        <location evidence="1">Cell membrane</location>
        <topology evidence="1">Multi-pass membrane protein</topology>
    </subcellularLocation>
</comment>
<dbReference type="InterPro" id="IPR037185">
    <property type="entry name" value="EmrE-like"/>
</dbReference>
<evidence type="ECO:0000256" key="2">
    <source>
        <dbReference type="ARBA" id="ARBA00007362"/>
    </source>
</evidence>
<dbReference type="GO" id="GO:0005886">
    <property type="term" value="C:plasma membrane"/>
    <property type="evidence" value="ECO:0007669"/>
    <property type="project" value="UniProtKB-SubCell"/>
</dbReference>
<proteinExistence type="inferred from homology"/>
<name>A0A1G8LTL4_9CLOT</name>
<evidence type="ECO:0000256" key="6">
    <source>
        <dbReference type="ARBA" id="ARBA00023136"/>
    </source>
</evidence>
<evidence type="ECO:0000256" key="5">
    <source>
        <dbReference type="ARBA" id="ARBA00022989"/>
    </source>
</evidence>
<dbReference type="InterPro" id="IPR000620">
    <property type="entry name" value="EamA_dom"/>
</dbReference>
<keyword evidence="6 7" id="KW-0472">Membrane</keyword>
<evidence type="ECO:0000313" key="10">
    <source>
        <dbReference type="Proteomes" id="UP000183255"/>
    </source>
</evidence>
<dbReference type="EMBL" id="FNDZ01000003">
    <property type="protein sequence ID" value="SDI59044.1"/>
    <property type="molecule type" value="Genomic_DNA"/>
</dbReference>
<protein>
    <submittedName>
        <fullName evidence="9">EamA domain-containing membrane protein RarD</fullName>
    </submittedName>
</protein>
<accession>A0A1G8LTL4</accession>
<dbReference type="PANTHER" id="PTHR32322">
    <property type="entry name" value="INNER MEMBRANE TRANSPORTER"/>
    <property type="match status" value="1"/>
</dbReference>
<sequence>MQNKKAGYLAAVSMSLIVGFSFYFSKIALSFASPLEVLAHRFTAAAVFSAVLLLLKVLPMKITREDFLKFLPFSIFYPILFFLLQIIGLTSVQSSLASIIQATTPFFTMILAALILKEKVDQKKIFFLLLSLSGILYISIHKGVSFQGSSVLGYAFLLFSSFSSAANFILVRKYARSLGHLKITVMAVFAGFIFFNAALIFQLGLRGSLDSYKMAFGSVRYLFPILFLGIPSTLFSSMLTNFSLTRIEASTMSVFHHLGTFVSIFAGVVLLKETLFFYEIIGSLLILLGVLGITVTGKNKR</sequence>
<evidence type="ECO:0000256" key="3">
    <source>
        <dbReference type="ARBA" id="ARBA00022475"/>
    </source>
</evidence>
<feature type="transmembrane region" description="Helical" evidence="7">
    <location>
        <begin position="37"/>
        <end position="58"/>
    </location>
</feature>
<dbReference type="Pfam" id="PF00892">
    <property type="entry name" value="EamA"/>
    <property type="match status" value="2"/>
</dbReference>
<dbReference type="AlphaFoldDB" id="A0A1G8LTL4"/>
<reference evidence="9 10" key="1">
    <citation type="submission" date="2016-10" db="EMBL/GenBank/DDBJ databases">
        <authorList>
            <person name="de Groot N.N."/>
        </authorList>
    </citation>
    <scope>NUCLEOTIDE SEQUENCE [LARGE SCALE GENOMIC DNA]</scope>
    <source>
        <strain evidence="9 10">CGMCC 1.5058</strain>
    </source>
</reference>
<dbReference type="Gene3D" id="1.10.3730.20">
    <property type="match status" value="1"/>
</dbReference>
<feature type="transmembrane region" description="Helical" evidence="7">
    <location>
        <begin position="96"/>
        <end position="116"/>
    </location>
</feature>
<evidence type="ECO:0000259" key="8">
    <source>
        <dbReference type="Pfam" id="PF00892"/>
    </source>
</evidence>
<feature type="transmembrane region" description="Helical" evidence="7">
    <location>
        <begin position="125"/>
        <end position="145"/>
    </location>
</feature>
<dbReference type="RefSeq" id="WP_031575160.1">
    <property type="nucleotide sequence ID" value="NZ_FNDZ01000003.1"/>
</dbReference>